<evidence type="ECO:0000313" key="2">
    <source>
        <dbReference type="EMBL" id="CBJ54646.1"/>
    </source>
</evidence>
<name>D8P6W0_RALSL</name>
<keyword evidence="2" id="KW-0614">Plasmid</keyword>
<evidence type="ECO:0000256" key="1">
    <source>
        <dbReference type="SAM" id="MobiDB-lite"/>
    </source>
</evidence>
<proteinExistence type="predicted"/>
<dbReference type="AlphaFoldDB" id="D8P6W0"/>
<geneLocation type="plasmid" evidence="2">
    <name>RCFBPv3_mp</name>
</geneLocation>
<dbReference type="EMBL" id="FP885907">
    <property type="protein sequence ID" value="CBJ54646.1"/>
    <property type="molecule type" value="Genomic_DNA"/>
</dbReference>
<sequence length="80" mass="8661">MTLSSLQPPCHGDAPRLPPRPPAQAACPAIAFTCPRKNNAPRQLPRAITPSSKGYMAHVTFAGPHAVHRVRLCTAENVRR</sequence>
<gene>
    <name evidence="2" type="ORF">RCFBP_mp30568</name>
</gene>
<accession>D8P6W0</accession>
<organism evidence="2">
    <name type="scientific">Ralstonia solanacearum CFBP2957</name>
    <dbReference type="NCBI Taxonomy" id="859656"/>
    <lineage>
        <taxon>Bacteria</taxon>
        <taxon>Pseudomonadati</taxon>
        <taxon>Pseudomonadota</taxon>
        <taxon>Betaproteobacteria</taxon>
        <taxon>Burkholderiales</taxon>
        <taxon>Burkholderiaceae</taxon>
        <taxon>Ralstonia</taxon>
        <taxon>Ralstonia solanacearum species complex</taxon>
    </lineage>
</organism>
<reference evidence="2" key="2">
    <citation type="submission" date="2010-02" db="EMBL/GenBank/DDBJ databases">
        <authorList>
            <person name="Genoscope - CEA"/>
        </authorList>
    </citation>
    <scope>NUCLEOTIDE SEQUENCE</scope>
    <source>
        <strain evidence="2">CFBP2957</strain>
        <plasmid evidence="2">RCFBPv3_mp</plasmid>
    </source>
</reference>
<protein>
    <submittedName>
        <fullName evidence="2">Uncharacterized protein</fullName>
    </submittedName>
</protein>
<feature type="region of interest" description="Disordered" evidence="1">
    <location>
        <begin position="1"/>
        <end position="24"/>
    </location>
</feature>
<reference evidence="2" key="1">
    <citation type="journal article" date="2010" name="BMC Genomics">
        <title>Genomes of three tomato pathogens within the Ralstonia solanacearum species complex reveal significant evolutionary divergence.</title>
        <authorList>
            <person name="Remenant B."/>
            <person name="Coupat-Goutaland B."/>
            <person name="Guidot A."/>
            <person name="Cellier G."/>
            <person name="Wicker E."/>
            <person name="Allen C."/>
            <person name="Fegan M."/>
            <person name="Pruvost O."/>
            <person name="Elbaz M."/>
            <person name="Calteau A."/>
            <person name="Salvignol G."/>
            <person name="Mornico D."/>
            <person name="Mangenot S."/>
            <person name="Barbe V."/>
            <person name="Medigue C."/>
            <person name="Prior P."/>
        </authorList>
    </citation>
    <scope>NUCLEOTIDE SEQUENCE [LARGE SCALE GENOMIC DNA]</scope>
    <source>
        <strain evidence="2">CFBP2957</strain>
        <plasmid evidence="2">RCFBPv3_mp</plasmid>
    </source>
</reference>